<evidence type="ECO:0000313" key="2">
    <source>
        <dbReference type="Proteomes" id="UP000314294"/>
    </source>
</evidence>
<keyword evidence="2" id="KW-1185">Reference proteome</keyword>
<protein>
    <submittedName>
        <fullName evidence="1">Uncharacterized protein</fullName>
    </submittedName>
</protein>
<name>A0A4Z2HIY4_9TELE</name>
<comment type="caution">
    <text evidence="1">The sequence shown here is derived from an EMBL/GenBank/DDBJ whole genome shotgun (WGS) entry which is preliminary data.</text>
</comment>
<dbReference type="AlphaFoldDB" id="A0A4Z2HIY4"/>
<sequence>MSSRRALFVAYAKRVTSNGPSRWGCEGGGGMERWVEVSGGNANGDCVALLAPGGPSSASPVPQINKALAVPMSPSFANCLSRYQRCREGSCGVFSNSVPG</sequence>
<accession>A0A4Z2HIY4</accession>
<evidence type="ECO:0000313" key="1">
    <source>
        <dbReference type="EMBL" id="TNN65510.1"/>
    </source>
</evidence>
<reference evidence="1 2" key="1">
    <citation type="submission" date="2019-03" db="EMBL/GenBank/DDBJ databases">
        <title>First draft genome of Liparis tanakae, snailfish: a comprehensive survey of snailfish specific genes.</title>
        <authorList>
            <person name="Kim W."/>
            <person name="Song I."/>
            <person name="Jeong J.-H."/>
            <person name="Kim D."/>
            <person name="Kim S."/>
            <person name="Ryu S."/>
            <person name="Song J.Y."/>
            <person name="Lee S.K."/>
        </authorList>
    </citation>
    <scope>NUCLEOTIDE SEQUENCE [LARGE SCALE GENOMIC DNA]</scope>
    <source>
        <tissue evidence="1">Muscle</tissue>
    </source>
</reference>
<proteinExistence type="predicted"/>
<dbReference type="EMBL" id="SRLO01000234">
    <property type="protein sequence ID" value="TNN65510.1"/>
    <property type="molecule type" value="Genomic_DNA"/>
</dbReference>
<gene>
    <name evidence="1" type="ORF">EYF80_024329</name>
</gene>
<dbReference type="Proteomes" id="UP000314294">
    <property type="component" value="Unassembled WGS sequence"/>
</dbReference>
<organism evidence="1 2">
    <name type="scientific">Liparis tanakae</name>
    <name type="common">Tanaka's snailfish</name>
    <dbReference type="NCBI Taxonomy" id="230148"/>
    <lineage>
        <taxon>Eukaryota</taxon>
        <taxon>Metazoa</taxon>
        <taxon>Chordata</taxon>
        <taxon>Craniata</taxon>
        <taxon>Vertebrata</taxon>
        <taxon>Euteleostomi</taxon>
        <taxon>Actinopterygii</taxon>
        <taxon>Neopterygii</taxon>
        <taxon>Teleostei</taxon>
        <taxon>Neoteleostei</taxon>
        <taxon>Acanthomorphata</taxon>
        <taxon>Eupercaria</taxon>
        <taxon>Perciformes</taxon>
        <taxon>Cottioidei</taxon>
        <taxon>Cottales</taxon>
        <taxon>Liparidae</taxon>
        <taxon>Liparis</taxon>
    </lineage>
</organism>